<dbReference type="Proteomes" id="UP000658127">
    <property type="component" value="Unassembled WGS sequence"/>
</dbReference>
<dbReference type="EMBL" id="BMNE01000002">
    <property type="protein sequence ID" value="GGN77652.1"/>
    <property type="molecule type" value="Genomic_DNA"/>
</dbReference>
<organism evidence="1 2">
    <name type="scientific">Nocardia rhizosphaerihabitans</name>
    <dbReference type="NCBI Taxonomy" id="1691570"/>
    <lineage>
        <taxon>Bacteria</taxon>
        <taxon>Bacillati</taxon>
        <taxon>Actinomycetota</taxon>
        <taxon>Actinomycetes</taxon>
        <taxon>Mycobacteriales</taxon>
        <taxon>Nocardiaceae</taxon>
        <taxon>Nocardia</taxon>
    </lineage>
</organism>
<sequence length="127" mass="12817">MTGLRIGYFGASTGAAAALRAAADPGLEIAAVVSRGRRPGRTGPALAAVRAPTLLIVGGDDVAVLELNRLAAEAMSCETVLTVVPGATHLFSEPGTLEKVAELARDWLVDQLAPGPADDIPGGHGLP</sequence>
<reference evidence="2" key="1">
    <citation type="journal article" date="2019" name="Int. J. Syst. Evol. Microbiol.">
        <title>The Global Catalogue of Microorganisms (GCM) 10K type strain sequencing project: providing services to taxonomists for standard genome sequencing and annotation.</title>
        <authorList>
            <consortium name="The Broad Institute Genomics Platform"/>
            <consortium name="The Broad Institute Genome Sequencing Center for Infectious Disease"/>
            <person name="Wu L."/>
            <person name="Ma J."/>
        </authorList>
    </citation>
    <scope>NUCLEOTIDE SEQUENCE [LARGE SCALE GENOMIC DNA]</scope>
    <source>
        <strain evidence="2">CGMCC 4.7329</strain>
    </source>
</reference>
<name>A0ABQ2KF61_9NOCA</name>
<evidence type="ECO:0000313" key="1">
    <source>
        <dbReference type="EMBL" id="GGN77652.1"/>
    </source>
</evidence>
<dbReference type="InterPro" id="IPR029058">
    <property type="entry name" value="AB_hydrolase_fold"/>
</dbReference>
<dbReference type="Gene3D" id="3.40.50.1820">
    <property type="entry name" value="alpha/beta hydrolase"/>
    <property type="match status" value="1"/>
</dbReference>
<gene>
    <name evidence="1" type="ORF">GCM10011610_24300</name>
</gene>
<dbReference type="SUPFAM" id="SSF53474">
    <property type="entry name" value="alpha/beta-Hydrolases"/>
    <property type="match status" value="1"/>
</dbReference>
<evidence type="ECO:0000313" key="2">
    <source>
        <dbReference type="Proteomes" id="UP000658127"/>
    </source>
</evidence>
<proteinExistence type="predicted"/>
<protein>
    <recommendedName>
        <fullName evidence="3">Dienelactone hydrolase domain-containing protein</fullName>
    </recommendedName>
</protein>
<keyword evidence="2" id="KW-1185">Reference proteome</keyword>
<comment type="caution">
    <text evidence="1">The sequence shown here is derived from an EMBL/GenBank/DDBJ whole genome shotgun (WGS) entry which is preliminary data.</text>
</comment>
<evidence type="ECO:0008006" key="3">
    <source>
        <dbReference type="Google" id="ProtNLM"/>
    </source>
</evidence>
<accession>A0ABQ2KF61</accession>